<evidence type="ECO:0000313" key="3">
    <source>
        <dbReference type="Proteomes" id="UP000294225"/>
    </source>
</evidence>
<evidence type="ECO:0000259" key="1">
    <source>
        <dbReference type="Pfam" id="PF04167"/>
    </source>
</evidence>
<dbReference type="SUPFAM" id="SSF159234">
    <property type="entry name" value="FomD-like"/>
    <property type="match status" value="1"/>
</dbReference>
<dbReference type="AlphaFoldDB" id="A0A4R0J4B5"/>
<evidence type="ECO:0000313" key="2">
    <source>
        <dbReference type="EMBL" id="TCC41311.1"/>
    </source>
</evidence>
<dbReference type="Pfam" id="PF04167">
    <property type="entry name" value="DUF402"/>
    <property type="match status" value="1"/>
</dbReference>
<name>A0A4R0J4B5_9ACTN</name>
<dbReference type="EMBL" id="SJKC01000001">
    <property type="protein sequence ID" value="TCC41311.1"/>
    <property type="molecule type" value="Genomic_DNA"/>
</dbReference>
<dbReference type="Gene3D" id="2.40.380.10">
    <property type="entry name" value="FomD-like"/>
    <property type="match status" value="1"/>
</dbReference>
<dbReference type="Proteomes" id="UP000294225">
    <property type="component" value="Unassembled WGS sequence"/>
</dbReference>
<accession>A0A4R0J4B5</accession>
<proteinExistence type="predicted"/>
<protein>
    <submittedName>
        <fullName evidence="2">DUF402 domain-containing protein</fullName>
    </submittedName>
</protein>
<dbReference type="InterPro" id="IPR007295">
    <property type="entry name" value="DUF402"/>
</dbReference>
<dbReference type="InterPro" id="IPR035930">
    <property type="entry name" value="FomD-like_sf"/>
</dbReference>
<comment type="caution">
    <text evidence="2">The sequence shown here is derived from an EMBL/GenBank/DDBJ whole genome shotgun (WGS) entry which is preliminary data.</text>
</comment>
<gene>
    <name evidence="2" type="ORF">E0H92_06500</name>
</gene>
<sequence length="185" mass="20278">MNPTYVRKRKRPEGSGLWGAYLIGTDAFGTWFYTPARSLYRANNGEFCEMAQLGPGGPGEHCVQLAPRDGWWFAYFRASGLIHVDVSTPAVLAGAEWMFEDLELDPFRRPDGTVGTEDWDELAEAHAVELISDVERDAAVAAARALEHDLSAGVEPFGRVGWDRLAAAVALGLPPLTDFADRPLD</sequence>
<feature type="domain" description="DUF402" evidence="1">
    <location>
        <begin position="40"/>
        <end position="153"/>
    </location>
</feature>
<reference evidence="2 3" key="1">
    <citation type="submission" date="2019-02" db="EMBL/GenBank/DDBJ databases">
        <title>Kribbella capetownensis sp. nov. and Kribbella speibonae sp. nov., isolated from soil.</title>
        <authorList>
            <person name="Curtis S.M."/>
            <person name="Norton I."/>
            <person name="Everest G.J."/>
            <person name="Meyers P.R."/>
        </authorList>
    </citation>
    <scope>NUCLEOTIDE SEQUENCE [LARGE SCALE GENOMIC DNA]</scope>
    <source>
        <strain evidence="2 3">YM55</strain>
    </source>
</reference>
<organism evidence="2 3">
    <name type="scientific">Kribbella speibonae</name>
    <dbReference type="NCBI Taxonomy" id="1572660"/>
    <lineage>
        <taxon>Bacteria</taxon>
        <taxon>Bacillati</taxon>
        <taxon>Actinomycetota</taxon>
        <taxon>Actinomycetes</taxon>
        <taxon>Propionibacteriales</taxon>
        <taxon>Kribbellaceae</taxon>
        <taxon>Kribbella</taxon>
    </lineage>
</organism>
<dbReference type="RefSeq" id="WP_131495674.1">
    <property type="nucleotide sequence ID" value="NZ_SJKC01000001.1"/>
</dbReference>